<dbReference type="InterPro" id="IPR013149">
    <property type="entry name" value="ADH-like_C"/>
</dbReference>
<keyword evidence="1" id="KW-0521">NADP</keyword>
<gene>
    <name evidence="4" type="ORF">B5D80_04500</name>
</gene>
<dbReference type="Pfam" id="PF00107">
    <property type="entry name" value="ADH_zinc_N"/>
    <property type="match status" value="1"/>
</dbReference>
<proteinExistence type="predicted"/>
<evidence type="ECO:0000256" key="2">
    <source>
        <dbReference type="ARBA" id="ARBA00023002"/>
    </source>
</evidence>
<name>A0A2D0AXQ1_9ACTN</name>
<evidence type="ECO:0000259" key="3">
    <source>
        <dbReference type="SMART" id="SM00829"/>
    </source>
</evidence>
<dbReference type="GO" id="GO:0016651">
    <property type="term" value="F:oxidoreductase activity, acting on NAD(P)H"/>
    <property type="evidence" value="ECO:0007669"/>
    <property type="project" value="TreeGrafter"/>
</dbReference>
<dbReference type="InterPro" id="IPR011032">
    <property type="entry name" value="GroES-like_sf"/>
</dbReference>
<keyword evidence="2" id="KW-0560">Oxidoreductase</keyword>
<dbReference type="CDD" id="cd05282">
    <property type="entry name" value="ETR_like"/>
    <property type="match status" value="1"/>
</dbReference>
<dbReference type="RefSeq" id="WP_088642476.1">
    <property type="nucleotide sequence ID" value="NZ_MZMV01000005.1"/>
</dbReference>
<dbReference type="OrthoDB" id="3727682at2"/>
<dbReference type="Proteomes" id="UP000197174">
    <property type="component" value="Unassembled WGS sequence"/>
</dbReference>
<dbReference type="InterPro" id="IPR036291">
    <property type="entry name" value="NAD(P)-bd_dom_sf"/>
</dbReference>
<dbReference type="AlphaFoldDB" id="A0A2D0AXQ1"/>
<comment type="caution">
    <text evidence="4">The sequence shown here is derived from an EMBL/GenBank/DDBJ whole genome shotgun (WGS) entry which is preliminary data.</text>
</comment>
<reference evidence="4 5" key="1">
    <citation type="submission" date="2017-03" db="EMBL/GenBank/DDBJ databases">
        <title>Whole genome sequence of Micromonospora wenchangensis, isolated from mangrove soil.</title>
        <authorList>
            <person name="Yang H."/>
        </authorList>
    </citation>
    <scope>NUCLEOTIDE SEQUENCE [LARGE SCALE GENOMIC DNA]</scope>
    <source>
        <strain evidence="4 5">CCTCC AA 2012002</strain>
    </source>
</reference>
<accession>A0A2D0AXQ1</accession>
<evidence type="ECO:0000313" key="5">
    <source>
        <dbReference type="Proteomes" id="UP000197174"/>
    </source>
</evidence>
<protein>
    <recommendedName>
        <fullName evidence="3">Enoyl reductase (ER) domain-containing protein</fullName>
    </recommendedName>
</protein>
<dbReference type="InterPro" id="IPR020843">
    <property type="entry name" value="ER"/>
</dbReference>
<dbReference type="SUPFAM" id="SSF50129">
    <property type="entry name" value="GroES-like"/>
    <property type="match status" value="1"/>
</dbReference>
<dbReference type="Gene3D" id="3.90.180.10">
    <property type="entry name" value="Medium-chain alcohol dehydrogenases, catalytic domain"/>
    <property type="match status" value="1"/>
</dbReference>
<organism evidence="4 5">
    <name type="scientific">Micromonospora wenchangensis</name>
    <dbReference type="NCBI Taxonomy" id="1185415"/>
    <lineage>
        <taxon>Bacteria</taxon>
        <taxon>Bacillati</taxon>
        <taxon>Actinomycetota</taxon>
        <taxon>Actinomycetes</taxon>
        <taxon>Micromonosporales</taxon>
        <taxon>Micromonosporaceae</taxon>
        <taxon>Micromonospora</taxon>
    </lineage>
</organism>
<keyword evidence="5" id="KW-1185">Reference proteome</keyword>
<dbReference type="GO" id="GO:0070402">
    <property type="term" value="F:NADPH binding"/>
    <property type="evidence" value="ECO:0007669"/>
    <property type="project" value="TreeGrafter"/>
</dbReference>
<dbReference type="SUPFAM" id="SSF51735">
    <property type="entry name" value="NAD(P)-binding Rossmann-fold domains"/>
    <property type="match status" value="1"/>
</dbReference>
<dbReference type="SMART" id="SM00829">
    <property type="entry name" value="PKS_ER"/>
    <property type="match status" value="1"/>
</dbReference>
<dbReference type="Pfam" id="PF08240">
    <property type="entry name" value="ADH_N"/>
    <property type="match status" value="1"/>
</dbReference>
<evidence type="ECO:0000313" key="4">
    <source>
        <dbReference type="EMBL" id="OWV11554.1"/>
    </source>
</evidence>
<dbReference type="PANTHER" id="PTHR48106:SF2">
    <property type="entry name" value="ZN2+-BINDING DEHYDROGENASE"/>
    <property type="match status" value="1"/>
</dbReference>
<dbReference type="Gene3D" id="3.40.50.720">
    <property type="entry name" value="NAD(P)-binding Rossmann-like Domain"/>
    <property type="match status" value="1"/>
</dbReference>
<dbReference type="EMBL" id="MZMV01000005">
    <property type="protein sequence ID" value="OWV11554.1"/>
    <property type="molecule type" value="Genomic_DNA"/>
</dbReference>
<sequence length="323" mass="33581">MYAIQFSRHGEPAAVLRQVELPRPQPGPGEVRVRLTHRPVNPSDLLYISGAYGRRPVLPAVPGFEGVGRVDATGADVGLAAGTRVAVSAFGTWQESVVVPAADVLVLPDGIDDDVGAQLMINPFTARLLLRRVALPPGAWLVQTAGLSAVGRMIAHLAYAQGVNTVSTHRGSGPVNVEGLPPTDHLVDTSRADLLSVVGTLTHGVGASAALDAVGGETGTDALRCLRTGGLMVSFGLLCGQPVAASPAHLIFRGLTVEGFWLPHYLSGMPPDEIARIGRHIIADALDGTLPSSVTRRYALSEVVAAVAHARRAGLTGKILLTG</sequence>
<evidence type="ECO:0000256" key="1">
    <source>
        <dbReference type="ARBA" id="ARBA00022857"/>
    </source>
</evidence>
<feature type="domain" description="Enoyl reductase (ER)" evidence="3">
    <location>
        <begin position="10"/>
        <end position="321"/>
    </location>
</feature>
<dbReference type="InterPro" id="IPR013154">
    <property type="entry name" value="ADH-like_N"/>
</dbReference>
<dbReference type="PANTHER" id="PTHR48106">
    <property type="entry name" value="QUINONE OXIDOREDUCTASE PIG3-RELATED"/>
    <property type="match status" value="1"/>
</dbReference>